<gene>
    <name evidence="2" type="ORF">FIV46_15895</name>
</gene>
<name>A0A501PB56_9PROT</name>
<dbReference type="Proteomes" id="UP000319148">
    <property type="component" value="Unassembled WGS sequence"/>
</dbReference>
<comment type="caution">
    <text evidence="2">The sequence shown here is derived from an EMBL/GenBank/DDBJ whole genome shotgun (WGS) entry which is preliminary data.</text>
</comment>
<sequence>MNDTTIHYDEMVQNALLSVVRDILQHTADNGLPGDHHFYITFRTDNPDVKIPPYLRERYPDEMTIVLQNQFWDLLADDEHFEISLSFNRKKEHLYVPYAALIGFFDPSVDFGLHFHSNEIDAMEDEDEETPEGMDEMTALTGVAGDNEEKAGGGKESEDGDNVVTLDSFRKK</sequence>
<dbReference type="InterPro" id="IPR007481">
    <property type="entry name" value="SspB"/>
</dbReference>
<dbReference type="OrthoDB" id="9800412at2"/>
<feature type="region of interest" description="Disordered" evidence="1">
    <location>
        <begin position="123"/>
        <end position="172"/>
    </location>
</feature>
<evidence type="ECO:0000313" key="2">
    <source>
        <dbReference type="EMBL" id="TPD57593.1"/>
    </source>
</evidence>
<feature type="compositionally biased region" description="Basic and acidic residues" evidence="1">
    <location>
        <begin position="147"/>
        <end position="157"/>
    </location>
</feature>
<keyword evidence="3" id="KW-1185">Reference proteome</keyword>
<feature type="compositionally biased region" description="Acidic residues" evidence="1">
    <location>
        <begin position="123"/>
        <end position="135"/>
    </location>
</feature>
<evidence type="ECO:0000256" key="1">
    <source>
        <dbReference type="SAM" id="MobiDB-lite"/>
    </source>
</evidence>
<protein>
    <recommendedName>
        <fullName evidence="4">Stringent starvation protein B</fullName>
    </recommendedName>
</protein>
<dbReference type="Pfam" id="PF04386">
    <property type="entry name" value="SspB"/>
    <property type="match status" value="1"/>
</dbReference>
<dbReference type="SUPFAM" id="SSF101738">
    <property type="entry name" value="SspB-like"/>
    <property type="match status" value="1"/>
</dbReference>
<dbReference type="Gene3D" id="2.30.30.220">
    <property type="entry name" value="SspB-like"/>
    <property type="match status" value="1"/>
</dbReference>
<dbReference type="InterPro" id="IPR036760">
    <property type="entry name" value="SspB-like_sf"/>
</dbReference>
<dbReference type="RefSeq" id="WP_139941908.1">
    <property type="nucleotide sequence ID" value="NZ_JBHSYP010000005.1"/>
</dbReference>
<dbReference type="AlphaFoldDB" id="A0A501PB56"/>
<organism evidence="2 3">
    <name type="scientific">Emcibacter nanhaiensis</name>
    <dbReference type="NCBI Taxonomy" id="1505037"/>
    <lineage>
        <taxon>Bacteria</taxon>
        <taxon>Pseudomonadati</taxon>
        <taxon>Pseudomonadota</taxon>
        <taxon>Alphaproteobacteria</taxon>
        <taxon>Emcibacterales</taxon>
        <taxon>Emcibacteraceae</taxon>
        <taxon>Emcibacter</taxon>
    </lineage>
</organism>
<evidence type="ECO:0008006" key="4">
    <source>
        <dbReference type="Google" id="ProtNLM"/>
    </source>
</evidence>
<reference evidence="3" key="1">
    <citation type="submission" date="2019-06" db="EMBL/GenBank/DDBJ databases">
        <title>The complete genome of Emcibacter congregatus ZYLT.</title>
        <authorList>
            <person name="Zhao Z."/>
        </authorList>
    </citation>
    <scope>NUCLEOTIDE SEQUENCE [LARGE SCALE GENOMIC DNA]</scope>
    <source>
        <strain evidence="3">MCCC 1A06723</strain>
    </source>
</reference>
<evidence type="ECO:0000313" key="3">
    <source>
        <dbReference type="Proteomes" id="UP000319148"/>
    </source>
</evidence>
<proteinExistence type="predicted"/>
<dbReference type="EMBL" id="VFIY01000018">
    <property type="protein sequence ID" value="TPD57593.1"/>
    <property type="molecule type" value="Genomic_DNA"/>
</dbReference>
<accession>A0A501PB56</accession>